<comment type="caution">
    <text evidence="1">The sequence shown here is derived from an EMBL/GenBank/DDBJ whole genome shotgun (WGS) entry which is preliminary data.</text>
</comment>
<evidence type="ECO:0000313" key="2">
    <source>
        <dbReference type="Proteomes" id="UP000835052"/>
    </source>
</evidence>
<dbReference type="OrthoDB" id="5864017at2759"/>
<evidence type="ECO:0000313" key="1">
    <source>
        <dbReference type="EMBL" id="CAD6186382.1"/>
    </source>
</evidence>
<gene>
    <name evidence="1" type="ORF">CAUJ_LOCUS2301</name>
</gene>
<sequence>MRTEPRGLSNSHHVSLSRSVCIHSSLQFVDLVIQSLMIRHGFLNCPLTLIPDPAPQGLIKTLNGFENIRKELRDLFRSKHRLTVREVAVFLWAAPRSGLLSPIGFRSTCAMLRIPHTNVADRHVEN</sequence>
<reference evidence="1" key="1">
    <citation type="submission" date="2020-10" db="EMBL/GenBank/DDBJ databases">
        <authorList>
            <person name="Kikuchi T."/>
        </authorList>
    </citation>
    <scope>NUCLEOTIDE SEQUENCE</scope>
    <source>
        <strain evidence="1">NKZ352</strain>
    </source>
</reference>
<accession>A0A8S1GUC0</accession>
<dbReference type="EMBL" id="CAJGYM010000004">
    <property type="protein sequence ID" value="CAD6186382.1"/>
    <property type="molecule type" value="Genomic_DNA"/>
</dbReference>
<keyword evidence="2" id="KW-1185">Reference proteome</keyword>
<organism evidence="1 2">
    <name type="scientific">Caenorhabditis auriculariae</name>
    <dbReference type="NCBI Taxonomy" id="2777116"/>
    <lineage>
        <taxon>Eukaryota</taxon>
        <taxon>Metazoa</taxon>
        <taxon>Ecdysozoa</taxon>
        <taxon>Nematoda</taxon>
        <taxon>Chromadorea</taxon>
        <taxon>Rhabditida</taxon>
        <taxon>Rhabditina</taxon>
        <taxon>Rhabditomorpha</taxon>
        <taxon>Rhabditoidea</taxon>
        <taxon>Rhabditidae</taxon>
        <taxon>Peloderinae</taxon>
        <taxon>Caenorhabditis</taxon>
    </lineage>
</organism>
<dbReference type="Proteomes" id="UP000835052">
    <property type="component" value="Unassembled WGS sequence"/>
</dbReference>
<proteinExistence type="predicted"/>
<dbReference type="AlphaFoldDB" id="A0A8S1GUC0"/>
<name>A0A8S1GUC0_9PELO</name>
<protein>
    <submittedName>
        <fullName evidence="1">Uncharacterized protein</fullName>
    </submittedName>
</protein>